<reference evidence="5" key="3">
    <citation type="journal article" date="2022" name="Res Sq">
        <title>Evolution of multicellular longitudinally dividing oral cavity symbionts (Neisseriaceae).</title>
        <authorList>
            <person name="Nyongesa S."/>
            <person name="Weber P."/>
            <person name="Bernet E."/>
            <person name="Pullido F."/>
            <person name="Nieckarz M."/>
            <person name="Delaby M."/>
            <person name="Nieves C."/>
            <person name="Viehboeck T."/>
            <person name="Krause N."/>
            <person name="Rivera-Millot A."/>
            <person name="Nakamura A."/>
            <person name="Vischer N."/>
            <person name="VanNieuwenhze M."/>
            <person name="Brun Y."/>
            <person name="Cava F."/>
            <person name="Bulgheresi S."/>
            <person name="Veyrier F."/>
        </authorList>
    </citation>
    <scope>NUCLEOTIDE SEQUENCE</scope>
    <source>
        <strain evidence="5">1258/02</strain>
    </source>
</reference>
<dbReference type="Gene3D" id="3.20.20.70">
    <property type="entry name" value="Aldolase class I"/>
    <property type="match status" value="1"/>
</dbReference>
<dbReference type="EMBL" id="SLXE01000024">
    <property type="protein sequence ID" value="TCP02413.1"/>
    <property type="molecule type" value="Genomic_DNA"/>
</dbReference>
<keyword evidence="2" id="KW-0288">FMN</keyword>
<protein>
    <submittedName>
        <fullName evidence="4 5">Nitronate monooxygenase</fullName>
    </submittedName>
</protein>
<organism evidence="5 7">
    <name type="scientific">Uruburuella suis</name>
    <dbReference type="NCBI Taxonomy" id="252130"/>
    <lineage>
        <taxon>Bacteria</taxon>
        <taxon>Pseudomonadati</taxon>
        <taxon>Pseudomonadota</taxon>
        <taxon>Betaproteobacteria</taxon>
        <taxon>Neisseriales</taxon>
        <taxon>Neisseriaceae</taxon>
        <taxon>Uruburuella</taxon>
    </lineage>
</organism>
<dbReference type="SUPFAM" id="SSF51412">
    <property type="entry name" value="Inosine monophosphate dehydrogenase (IMPDH)"/>
    <property type="match status" value="1"/>
</dbReference>
<proteinExistence type="predicted"/>
<evidence type="ECO:0000256" key="2">
    <source>
        <dbReference type="ARBA" id="ARBA00022643"/>
    </source>
</evidence>
<dbReference type="InterPro" id="IPR004136">
    <property type="entry name" value="NMO"/>
</dbReference>
<evidence type="ECO:0000256" key="1">
    <source>
        <dbReference type="ARBA" id="ARBA00022630"/>
    </source>
</evidence>
<dbReference type="Proteomes" id="UP000829756">
    <property type="component" value="Chromosome"/>
</dbReference>
<dbReference type="RefSeq" id="WP_132954410.1">
    <property type="nucleotide sequence ID" value="NZ_CALJUB010000208.1"/>
</dbReference>
<evidence type="ECO:0000313" key="7">
    <source>
        <dbReference type="Proteomes" id="UP000829756"/>
    </source>
</evidence>
<keyword evidence="1" id="KW-0285">Flavoprotein</keyword>
<reference evidence="5" key="2">
    <citation type="submission" date="2021-12" db="EMBL/GenBank/DDBJ databases">
        <authorList>
            <person name="Veyrier F.J."/>
        </authorList>
    </citation>
    <scope>NUCLEOTIDE SEQUENCE</scope>
    <source>
        <strain evidence="5">1258/02</strain>
    </source>
</reference>
<evidence type="ECO:0000313" key="4">
    <source>
        <dbReference type="EMBL" id="TCP02413.1"/>
    </source>
</evidence>
<keyword evidence="5" id="KW-0503">Monooxygenase</keyword>
<dbReference type="Pfam" id="PF03060">
    <property type="entry name" value="NMO"/>
    <property type="match status" value="1"/>
</dbReference>
<keyword evidence="6" id="KW-1185">Reference proteome</keyword>
<dbReference type="KEGG" id="usu:LVJ78_06175"/>
<keyword evidence="3" id="KW-0560">Oxidoreductase</keyword>
<dbReference type="EMBL" id="CP091507">
    <property type="protein sequence ID" value="UOO80633.1"/>
    <property type="molecule type" value="Genomic_DNA"/>
</dbReference>
<gene>
    <name evidence="4" type="ORF">EV680_12441</name>
    <name evidence="5" type="ORF">LVJ78_06175</name>
</gene>
<accession>A0AAE9GZE4</accession>
<reference evidence="4 6" key="1">
    <citation type="submission" date="2019-03" db="EMBL/GenBank/DDBJ databases">
        <title>Genomic Encyclopedia of Type Strains, Phase IV (KMG-IV): sequencing the most valuable type-strain genomes for metagenomic binning, comparative biology and taxonomic classification.</title>
        <authorList>
            <person name="Goeker M."/>
        </authorList>
    </citation>
    <scope>NUCLEOTIDE SEQUENCE [LARGE SCALE GENOMIC DNA]</scope>
    <source>
        <strain evidence="4 6">DSM 17474</strain>
    </source>
</reference>
<dbReference type="PANTHER" id="PTHR32332">
    <property type="entry name" value="2-NITROPROPANE DIOXYGENASE"/>
    <property type="match status" value="1"/>
</dbReference>
<dbReference type="CDD" id="cd04730">
    <property type="entry name" value="NPD_like"/>
    <property type="match status" value="1"/>
</dbReference>
<dbReference type="PANTHER" id="PTHR32332:SF18">
    <property type="entry name" value="2-NITROPROPANE DIOXYGENASE"/>
    <property type="match status" value="1"/>
</dbReference>
<dbReference type="GO" id="GO:0018580">
    <property type="term" value="F:nitronate monooxygenase activity"/>
    <property type="evidence" value="ECO:0007669"/>
    <property type="project" value="InterPro"/>
</dbReference>
<dbReference type="AlphaFoldDB" id="A0AAE9GZE4"/>
<sequence length="393" mass="42486">MQHPFDPLIIRGKSLIPIVQGGMGVGISASSLSSAVARENGVGTIASVDLRHLHDDLLAESKINPTEAKYDKLNRIALDREITKAKADSEGRGMIAVNVMKAVKDHQALVRQACESGADAIVMGAGLPLDLPEMAEGYPDIALLPILSESRGINIVLKRWMKKGVLPDAIVIEHPAHAAGHLGAMTVDGVNDAKFEFKRVIEETFEVFKKLGLEGEKIPLVLAGGMANFQKIHTALKEWGASAVQIGTAFAVTHEGDAHINFKKTLAGADTEQVVEFMSVAGLPARGVKTKFLESYMKRESVLQANAKADQRRCTQGINCLSVCGLRDGLEKVGQFCIDLKLAAAWRGEVDKGLFFRGKDPLPFGKTLHSVQETIHYLLSGEMPLVMPLQKQA</sequence>
<evidence type="ECO:0000256" key="3">
    <source>
        <dbReference type="ARBA" id="ARBA00023002"/>
    </source>
</evidence>
<evidence type="ECO:0000313" key="5">
    <source>
        <dbReference type="EMBL" id="UOO80633.1"/>
    </source>
</evidence>
<name>A0AAE9GZE4_9NEIS</name>
<evidence type="ECO:0000313" key="6">
    <source>
        <dbReference type="Proteomes" id="UP000294721"/>
    </source>
</evidence>
<dbReference type="InterPro" id="IPR013785">
    <property type="entry name" value="Aldolase_TIM"/>
</dbReference>
<dbReference type="Proteomes" id="UP000294721">
    <property type="component" value="Unassembled WGS sequence"/>
</dbReference>